<evidence type="ECO:0000256" key="1">
    <source>
        <dbReference type="ARBA" id="ARBA00010932"/>
    </source>
</evidence>
<dbReference type="RefSeq" id="XP_067170941.1">
    <property type="nucleotide sequence ID" value="XM_067314840.1"/>
</dbReference>
<feature type="compositionally biased region" description="Gly residues" evidence="3">
    <location>
        <begin position="84"/>
        <end position="95"/>
    </location>
</feature>
<evidence type="ECO:0000256" key="2">
    <source>
        <dbReference type="ARBA" id="ARBA00023306"/>
    </source>
</evidence>
<proteinExistence type="inferred from homology"/>
<feature type="region of interest" description="Disordered" evidence="3">
    <location>
        <begin position="1"/>
        <end position="112"/>
    </location>
</feature>
<reference evidence="5" key="1">
    <citation type="submission" date="2025-08" db="UniProtKB">
        <authorList>
            <consortium name="RefSeq"/>
        </authorList>
    </citation>
    <scope>IDENTIFICATION</scope>
    <source>
        <tissue evidence="5">Blood</tissue>
    </source>
</reference>
<dbReference type="Proteomes" id="UP001652627">
    <property type="component" value="Chromosome 37"/>
</dbReference>
<sequence>MMLLQRLKTGSGEMGEMPQLCNPQQGDRISKRGTPPVMKKDSTELPPPPPPPSVVEMKHTQSVSPLPSAVTPGVKPGSGRPHHGGGSAKGAGAGGRTPIPEREPSLAAPRGAPRPPFHLLREEREAFFNLLEDDVIQEFLSMDVCYRISDKYLLAMVLTYFKRAGLPTSEYTRMNLFAALYLANDMEEDEEEYKYEIFPWALGANWRQLFPQFLKLRDDFWAKMNYRAVVSRHCCDEIMAKEPSHWAWLRERPFHHSGATRSYTKDEKDFFPRGPGVTPPSCPLCACELPSSADEEEEEEEEEEDGAAPAAPPPPAAWPRDLLILPPKVTLRPVAAYRLQILREPDAERQGTVLPWPSVG</sequence>
<dbReference type="PANTHER" id="PTHR31545:SF2">
    <property type="entry name" value="SPEEDY PROTEIN C"/>
    <property type="match status" value="1"/>
</dbReference>
<name>A0ABM4G176_9AVES</name>
<feature type="compositionally biased region" description="Acidic residues" evidence="3">
    <location>
        <begin position="293"/>
        <end position="306"/>
    </location>
</feature>
<evidence type="ECO:0000313" key="5">
    <source>
        <dbReference type="RefSeq" id="XP_067170941.1"/>
    </source>
</evidence>
<keyword evidence="4" id="KW-1185">Reference proteome</keyword>
<organism evidence="4 5">
    <name type="scientific">Apteryx mantelli</name>
    <name type="common">North Island brown kiwi</name>
    <dbReference type="NCBI Taxonomy" id="2696672"/>
    <lineage>
        <taxon>Eukaryota</taxon>
        <taxon>Metazoa</taxon>
        <taxon>Chordata</taxon>
        <taxon>Craniata</taxon>
        <taxon>Vertebrata</taxon>
        <taxon>Euteleostomi</taxon>
        <taxon>Archelosauria</taxon>
        <taxon>Archosauria</taxon>
        <taxon>Dinosauria</taxon>
        <taxon>Saurischia</taxon>
        <taxon>Theropoda</taxon>
        <taxon>Coelurosauria</taxon>
        <taxon>Aves</taxon>
        <taxon>Palaeognathae</taxon>
        <taxon>Apterygiformes</taxon>
        <taxon>Apterygidae</taxon>
        <taxon>Apteryx</taxon>
    </lineage>
</organism>
<feature type="region of interest" description="Disordered" evidence="3">
    <location>
        <begin position="288"/>
        <end position="319"/>
    </location>
</feature>
<gene>
    <name evidence="5" type="primary">SPDYC</name>
</gene>
<dbReference type="InterPro" id="IPR020984">
    <property type="entry name" value="Speedy"/>
</dbReference>
<dbReference type="InterPro" id="IPR052316">
    <property type="entry name" value="Speedy-Ringo_regulator"/>
</dbReference>
<evidence type="ECO:0000313" key="4">
    <source>
        <dbReference type="Proteomes" id="UP001652627"/>
    </source>
</evidence>
<comment type="similarity">
    <text evidence="1">Belongs to the Speedy/Ringo family.</text>
</comment>
<dbReference type="PANTHER" id="PTHR31545">
    <property type="entry name" value="SEEDY PROTEIN A/C FAMILY MEMBER"/>
    <property type="match status" value="1"/>
</dbReference>
<evidence type="ECO:0000256" key="3">
    <source>
        <dbReference type="SAM" id="MobiDB-lite"/>
    </source>
</evidence>
<dbReference type="Pfam" id="PF11357">
    <property type="entry name" value="Spy1"/>
    <property type="match status" value="1"/>
</dbReference>
<protein>
    <submittedName>
        <fullName evidence="5">Speedy protein C isoform X1</fullName>
    </submittedName>
</protein>
<dbReference type="GeneID" id="106486185"/>
<accession>A0ABM4G176</accession>
<keyword evidence="2" id="KW-0131">Cell cycle</keyword>